<evidence type="ECO:0000256" key="7">
    <source>
        <dbReference type="ARBA" id="ARBA00022741"/>
    </source>
</evidence>
<evidence type="ECO:0000256" key="2">
    <source>
        <dbReference type="ARBA" id="ARBA00007599"/>
    </source>
</evidence>
<keyword evidence="6" id="KW-0479">Metal-binding</keyword>
<evidence type="ECO:0000256" key="8">
    <source>
        <dbReference type="ARBA" id="ARBA00022840"/>
    </source>
</evidence>
<name>A0A0G1T6C0_9BACT</name>
<keyword evidence="8 11" id="KW-0067">ATP-binding</keyword>
<keyword evidence="7" id="KW-0547">Nucleotide-binding</keyword>
<evidence type="ECO:0000256" key="9">
    <source>
        <dbReference type="ARBA" id="ARBA00022842"/>
    </source>
</evidence>
<evidence type="ECO:0000256" key="3">
    <source>
        <dbReference type="ARBA" id="ARBA00019010"/>
    </source>
</evidence>
<evidence type="ECO:0000256" key="1">
    <source>
        <dbReference type="ARBA" id="ARBA00004496"/>
    </source>
</evidence>
<dbReference type="GO" id="GO:0005737">
    <property type="term" value="C:cytoplasm"/>
    <property type="evidence" value="ECO:0007669"/>
    <property type="project" value="UniProtKB-SubCell"/>
</dbReference>
<keyword evidence="4" id="KW-0963">Cytoplasm</keyword>
<dbReference type="Gene3D" id="3.40.50.300">
    <property type="entry name" value="P-loop containing nucleotide triphosphate hydrolases"/>
    <property type="match status" value="1"/>
</dbReference>
<accession>A0A0G1T6C0</accession>
<dbReference type="Pfam" id="PF02367">
    <property type="entry name" value="TsaE"/>
    <property type="match status" value="1"/>
</dbReference>
<dbReference type="PANTHER" id="PTHR33540:SF2">
    <property type="entry name" value="TRNA THREONYLCARBAMOYLADENOSINE BIOSYNTHESIS PROTEIN TSAE"/>
    <property type="match status" value="1"/>
</dbReference>
<comment type="similarity">
    <text evidence="2">Belongs to the TsaE family.</text>
</comment>
<sequence length="153" mass="17794">MRVFSTNPRQTRELAAGLVKKILASPPHRKHARVLALVGDLGAGKTTFVQGFAKALGIKNRMVSPTFLIFRKYGTSIRQPADNFQFRYFYHVDVYRIQKSSELNALGFKKILSDPQNIVLIEWADKIKRILPKDTIWVRLEHGRHEKERRIYF</sequence>
<protein>
    <recommendedName>
        <fullName evidence="3">tRNA threonylcarbamoyladenosine biosynthesis protein TsaE</fullName>
    </recommendedName>
    <alternativeName>
        <fullName evidence="10">t(6)A37 threonylcarbamoyladenosine biosynthesis protein TsaE</fullName>
    </alternativeName>
</protein>
<gene>
    <name evidence="11" type="ORF">UY02_C0003G0006</name>
</gene>
<evidence type="ECO:0000313" key="11">
    <source>
        <dbReference type="EMBL" id="KKU77341.1"/>
    </source>
</evidence>
<evidence type="ECO:0000256" key="5">
    <source>
        <dbReference type="ARBA" id="ARBA00022694"/>
    </source>
</evidence>
<dbReference type="PATRIC" id="fig|1618655.3.peg.60"/>
<evidence type="ECO:0000256" key="4">
    <source>
        <dbReference type="ARBA" id="ARBA00022490"/>
    </source>
</evidence>
<comment type="subcellular location">
    <subcellularLocation>
        <location evidence="1">Cytoplasm</location>
    </subcellularLocation>
</comment>
<keyword evidence="5" id="KW-0819">tRNA processing</keyword>
<dbReference type="InterPro" id="IPR003442">
    <property type="entry name" value="T6A_TsaE"/>
</dbReference>
<dbReference type="GO" id="GO:0005524">
    <property type="term" value="F:ATP binding"/>
    <property type="evidence" value="ECO:0007669"/>
    <property type="project" value="UniProtKB-KW"/>
</dbReference>
<dbReference type="SUPFAM" id="SSF52540">
    <property type="entry name" value="P-loop containing nucleoside triphosphate hydrolases"/>
    <property type="match status" value="1"/>
</dbReference>
<comment type="caution">
    <text evidence="11">The sequence shown here is derived from an EMBL/GenBank/DDBJ whole genome shotgun (WGS) entry which is preliminary data.</text>
</comment>
<keyword evidence="9" id="KW-0460">Magnesium</keyword>
<dbReference type="Proteomes" id="UP000034682">
    <property type="component" value="Unassembled WGS sequence"/>
</dbReference>
<dbReference type="AlphaFoldDB" id="A0A0G1T6C0"/>
<proteinExistence type="inferred from homology"/>
<organism evidence="11 12">
    <name type="scientific">Candidatus Giovannonibacteria bacterium GW2011_GWB1_47_6b</name>
    <dbReference type="NCBI Taxonomy" id="1618655"/>
    <lineage>
        <taxon>Bacteria</taxon>
        <taxon>Candidatus Giovannoniibacteriota</taxon>
    </lineage>
</organism>
<dbReference type="GO" id="GO:0046872">
    <property type="term" value="F:metal ion binding"/>
    <property type="evidence" value="ECO:0007669"/>
    <property type="project" value="UniProtKB-KW"/>
</dbReference>
<reference evidence="11 12" key="1">
    <citation type="journal article" date="2015" name="Nature">
        <title>rRNA introns, odd ribosomes, and small enigmatic genomes across a large radiation of phyla.</title>
        <authorList>
            <person name="Brown C.T."/>
            <person name="Hug L.A."/>
            <person name="Thomas B.C."/>
            <person name="Sharon I."/>
            <person name="Castelle C.J."/>
            <person name="Singh A."/>
            <person name="Wilkins M.J."/>
            <person name="Williams K.H."/>
            <person name="Banfield J.F."/>
        </authorList>
    </citation>
    <scope>NUCLEOTIDE SEQUENCE [LARGE SCALE GENOMIC DNA]</scope>
</reference>
<evidence type="ECO:0000256" key="10">
    <source>
        <dbReference type="ARBA" id="ARBA00032441"/>
    </source>
</evidence>
<dbReference type="InterPro" id="IPR027417">
    <property type="entry name" value="P-loop_NTPase"/>
</dbReference>
<dbReference type="NCBIfam" id="TIGR00150">
    <property type="entry name" value="T6A_YjeE"/>
    <property type="match status" value="1"/>
</dbReference>
<dbReference type="PANTHER" id="PTHR33540">
    <property type="entry name" value="TRNA THREONYLCARBAMOYLADENOSINE BIOSYNTHESIS PROTEIN TSAE"/>
    <property type="match status" value="1"/>
</dbReference>
<evidence type="ECO:0000313" key="12">
    <source>
        <dbReference type="Proteomes" id="UP000034682"/>
    </source>
</evidence>
<dbReference type="EMBL" id="LCOK01000003">
    <property type="protein sequence ID" value="KKU77341.1"/>
    <property type="molecule type" value="Genomic_DNA"/>
</dbReference>
<evidence type="ECO:0000256" key="6">
    <source>
        <dbReference type="ARBA" id="ARBA00022723"/>
    </source>
</evidence>
<dbReference type="GO" id="GO:0002949">
    <property type="term" value="P:tRNA threonylcarbamoyladenosine modification"/>
    <property type="evidence" value="ECO:0007669"/>
    <property type="project" value="InterPro"/>
</dbReference>